<name>A0A323UGI3_RHOPL</name>
<protein>
    <submittedName>
        <fullName evidence="3">DUF262 domain-containing protein</fullName>
    </submittedName>
</protein>
<evidence type="ECO:0000259" key="2">
    <source>
        <dbReference type="Pfam" id="PF07510"/>
    </source>
</evidence>
<dbReference type="Pfam" id="PF03235">
    <property type="entry name" value="GmrSD_N"/>
    <property type="match status" value="1"/>
</dbReference>
<dbReference type="OrthoDB" id="9798761at2"/>
<sequence length="580" mass="65246">MIHAEEHTVAEVLGDKFIHEIPPYQRPYAWTSDEALQLVEDLREAMNAGGDEPYFLGSIVLIRPQKETIGQVVDGQQRLTTLTILAAVLRDIETNQDALEAIGGAVYIKPNLFKKQVESVRVLPHFEDRIFFREAIQDPGATCKPAPAHDPKNEAQRLMWGNAVALRNRVLEMAIEDRQRLVSFLLNNCVLVVVSTESRGAALRIFRVLNDRGLDLSNADVIKADLLGKFKDQADIKHQAARWREFETDLGRNDFENLLESLRFIREKGKNRSSLSEAYETRFKNASPEDVKNFLNHELAPAKRWFAEIVDGLGADFPPDLQSEFSEVLAGLRLVPNKDWIPVALAAAMQFGASERLLSILLKLEGLAWIMQLGRRYDTQRMNRYGEIIGALAAPHEELASKLVATAEENDDAWAALSGKIYSKFPVRVTRAVLERLDRLLSEQVVVWIGQKTVEHILPQTPAQGEWGCFDSDEREAITDTIGNLVLLTSRKNSSASNLPFLQKRKVYFGLGETSAGKKRATYASVQELSELPDWDVSVYRSRQDRHLSLLAKRWGIRQTVPSGNYAPLDSDAVRSVPLT</sequence>
<feature type="domain" description="GmrSD restriction endonucleases C-terminal" evidence="2">
    <location>
        <begin position="420"/>
        <end position="545"/>
    </location>
</feature>
<dbReference type="PANTHER" id="PTHR35149:SF2">
    <property type="entry name" value="DUF262 DOMAIN-CONTAINING PROTEIN"/>
    <property type="match status" value="1"/>
</dbReference>
<dbReference type="Pfam" id="PF07510">
    <property type="entry name" value="GmrSD_C"/>
    <property type="match status" value="1"/>
</dbReference>
<evidence type="ECO:0000313" key="3">
    <source>
        <dbReference type="EMBL" id="PZA11561.1"/>
    </source>
</evidence>
<dbReference type="Proteomes" id="UP000248134">
    <property type="component" value="Unassembled WGS sequence"/>
</dbReference>
<comment type="caution">
    <text evidence="3">The sequence shown here is derived from an EMBL/GenBank/DDBJ whole genome shotgun (WGS) entry which is preliminary data.</text>
</comment>
<organism evidence="3 4">
    <name type="scientific">Rhodopseudomonas palustris</name>
    <dbReference type="NCBI Taxonomy" id="1076"/>
    <lineage>
        <taxon>Bacteria</taxon>
        <taxon>Pseudomonadati</taxon>
        <taxon>Pseudomonadota</taxon>
        <taxon>Alphaproteobacteria</taxon>
        <taxon>Hyphomicrobiales</taxon>
        <taxon>Nitrobacteraceae</taxon>
        <taxon>Rhodopseudomonas</taxon>
    </lineage>
</organism>
<dbReference type="EMBL" id="QKQS01000023">
    <property type="protein sequence ID" value="PZA11561.1"/>
    <property type="molecule type" value="Genomic_DNA"/>
</dbReference>
<dbReference type="InterPro" id="IPR004919">
    <property type="entry name" value="GmrSD_N"/>
</dbReference>
<proteinExistence type="predicted"/>
<dbReference type="PANTHER" id="PTHR35149">
    <property type="entry name" value="SLL5132 PROTEIN"/>
    <property type="match status" value="1"/>
</dbReference>
<evidence type="ECO:0000259" key="1">
    <source>
        <dbReference type="Pfam" id="PF03235"/>
    </source>
</evidence>
<feature type="domain" description="GmrSD restriction endonucleases N-terminal" evidence="1">
    <location>
        <begin position="11"/>
        <end position="226"/>
    </location>
</feature>
<dbReference type="InterPro" id="IPR011089">
    <property type="entry name" value="GmrSD_C"/>
</dbReference>
<reference evidence="3 4" key="1">
    <citation type="submission" date="2018-06" db="EMBL/GenBank/DDBJ databases">
        <title>Draft Whole-Genome Sequence of the purple photosynthetic bacterium Rhodospeudomonas palustris XCP.</title>
        <authorList>
            <person name="Rayyan A."/>
            <person name="Meyer T.E."/>
            <person name="Kyndt J.A."/>
        </authorList>
    </citation>
    <scope>NUCLEOTIDE SEQUENCE [LARGE SCALE GENOMIC DNA]</scope>
    <source>
        <strain evidence="3 4">XCP</strain>
    </source>
</reference>
<dbReference type="AlphaFoldDB" id="A0A323UGI3"/>
<evidence type="ECO:0000313" key="4">
    <source>
        <dbReference type="Proteomes" id="UP000248134"/>
    </source>
</evidence>
<accession>A0A323UGI3</accession>
<gene>
    <name evidence="3" type="ORF">DNX69_15615</name>
</gene>